<dbReference type="GO" id="GO:0003887">
    <property type="term" value="F:DNA-directed DNA polymerase activity"/>
    <property type="evidence" value="ECO:0007669"/>
    <property type="project" value="InterPro"/>
</dbReference>
<dbReference type="GeneID" id="93756881"/>
<feature type="domain" description="Initiator Rep protein WH1" evidence="2">
    <location>
        <begin position="123"/>
        <end position="230"/>
    </location>
</feature>
<proteinExistence type="inferred from homology"/>
<gene>
    <name evidence="4" type="ORF">NUITMVK2_1170</name>
</gene>
<geneLocation type="plasmid" evidence="4 5">
    <name>pNUITM-VK2</name>
</geneLocation>
<dbReference type="AlphaFoldDB" id="A0A1B1LQK0"/>
<sequence>MKKVNKEISKDISGKGYFSFEVTGQTGKVTHFAPGNTGTVQPVALLRLGVFVPTPLATGKTRSIDKVVTMDVSNELQHMEVASSEGYKEISLSSPRLDMNTDFRVWLGIVRTIHDFNDVSVSGRIKLPFSTFLKNCGFDPTRSNKHMKARIDASMVKLRMVTFQFRNEDSTLTTGLINWARYNIKTNEIEIEGDPRIKELYAIDYKVFLRLKALDSLQRKESAQALYTYLASLPKNPAPISMKRFRDRLRLTSHVSAQNEIIRRSLRELHEIGYLQYHEEKVGRNIKFHILKRSPSLGAKKDPIQAPAQNAPILDDPLLEKLKMMKAAGFTGEEIAAVLVSIDKMKKINGKHHDEEAEDADFSEE</sequence>
<accession>A0A1B1LQK0</accession>
<evidence type="ECO:0000313" key="5">
    <source>
        <dbReference type="Proteomes" id="UP001319930"/>
    </source>
</evidence>
<name>A0A1B1LQK0_KLEPN</name>
<evidence type="ECO:0000256" key="1">
    <source>
        <dbReference type="ARBA" id="ARBA00038283"/>
    </source>
</evidence>
<dbReference type="Proteomes" id="UP001319930">
    <property type="component" value="Plasmid pNUITM-VK2"/>
</dbReference>
<comment type="similarity">
    <text evidence="1">Belongs to the initiator RepB protein family.</text>
</comment>
<keyword evidence="3" id="KW-0614">Plasmid</keyword>
<evidence type="ECO:0000313" key="4">
    <source>
        <dbReference type="EMBL" id="BDB31003.1"/>
    </source>
</evidence>
<geneLocation type="plasmid" evidence="3">
    <name>pKP04VIM</name>
</geneLocation>
<dbReference type="Pfam" id="PF01051">
    <property type="entry name" value="Rep3_N"/>
    <property type="match status" value="1"/>
</dbReference>
<protein>
    <submittedName>
        <fullName evidence="4">Initiator replication protein RepA</fullName>
    </submittedName>
    <submittedName>
        <fullName evidence="3">RepB family plasmid replication initiator protein</fullName>
    </submittedName>
</protein>
<dbReference type="EMBL" id="AP025164">
    <property type="protein sequence ID" value="BDB31003.1"/>
    <property type="molecule type" value="Genomic_DNA"/>
</dbReference>
<dbReference type="GO" id="GO:0006270">
    <property type="term" value="P:DNA replication initiation"/>
    <property type="evidence" value="ECO:0007669"/>
    <property type="project" value="InterPro"/>
</dbReference>
<dbReference type="EMBL" id="KU318421">
    <property type="protein sequence ID" value="ANS55315.1"/>
    <property type="molecule type" value="Genomic_DNA"/>
</dbReference>
<organism evidence="3">
    <name type="scientific">Klebsiella pneumoniae</name>
    <dbReference type="NCBI Taxonomy" id="573"/>
    <lineage>
        <taxon>Bacteria</taxon>
        <taxon>Pseudomonadati</taxon>
        <taxon>Pseudomonadota</taxon>
        <taxon>Gammaproteobacteria</taxon>
        <taxon>Enterobacterales</taxon>
        <taxon>Enterobacteriaceae</taxon>
        <taxon>Klebsiella/Raoultella group</taxon>
        <taxon>Klebsiella</taxon>
        <taxon>Klebsiella pneumoniae complex</taxon>
    </lineage>
</organism>
<evidence type="ECO:0000313" key="3">
    <source>
        <dbReference type="EMBL" id="ANS55315.1"/>
    </source>
</evidence>
<dbReference type="InterPro" id="IPR000525">
    <property type="entry name" value="Initiator_Rep_WH1"/>
</dbReference>
<reference evidence="3" key="1">
    <citation type="submission" date="2015-12" db="EMBL/GenBank/DDBJ databases">
        <title>Klebsiella pneumoniae strain KP04 plasmid pKP04VIM, complete sequence.</title>
        <authorList>
            <person name="Li R."/>
            <person name="Lin D."/>
            <person name="Chen C."/>
        </authorList>
    </citation>
    <scope>NUCLEOTIDE SEQUENCE</scope>
    <source>
        <plasmid evidence="3">pKP04VIM</plasmid>
    </source>
</reference>
<dbReference type="RefSeq" id="WP_024266240.1">
    <property type="nucleotide sequence ID" value="NZ_AP025164.1"/>
</dbReference>
<reference evidence="4 5" key="2">
    <citation type="submission" date="2021-09" db="EMBL/GenBank/DDBJ databases">
        <title>Whole genome sequencing of antimicrobial-resistant bacteria isolated from aquatic animals, plants, and environment in Asia.</title>
        <authorList>
            <person name="Hirabayashi A."/>
            <person name="Suzuki M."/>
        </authorList>
    </citation>
    <scope>NUCLEOTIDE SEQUENCE [LARGE SCALE GENOMIC DNA]</scope>
    <source>
        <strain evidence="4 5">NUITM-VK2</strain>
        <plasmid evidence="4 5">pNUITM-VK2</plasmid>
    </source>
</reference>
<evidence type="ECO:0000259" key="2">
    <source>
        <dbReference type="Pfam" id="PF01051"/>
    </source>
</evidence>